<dbReference type="Pfam" id="PF00535">
    <property type="entry name" value="Glycos_transf_2"/>
    <property type="match status" value="1"/>
</dbReference>
<dbReference type="CDD" id="cd04179">
    <property type="entry name" value="DPM_DPG-synthase_like"/>
    <property type="match status" value="1"/>
</dbReference>
<evidence type="ECO:0000256" key="1">
    <source>
        <dbReference type="SAM" id="Phobius"/>
    </source>
</evidence>
<dbReference type="SUPFAM" id="SSF53448">
    <property type="entry name" value="Nucleotide-diphospho-sugar transferases"/>
    <property type="match status" value="1"/>
</dbReference>
<keyword evidence="3" id="KW-0808">Transferase</keyword>
<dbReference type="InterPro" id="IPR001173">
    <property type="entry name" value="Glyco_trans_2-like"/>
</dbReference>
<sequence length="292" mass="32197">MTQPLTNATDDITLSIVLPAKNESQAVGGTVEKLRALYPDAEILVVNDGSTDDTGSISEAAGATVIWQPYSMGNGAAIKAGARHATGKVIVFMDADGQHDPADIPRLLERLEQGFDMVVGARGNDSQASVGRGVANRFYNRLASWMVGQRIQDLTSGFRAVKADKFREFLHLLPNGFSYPTTTTMAFFRAGYPVAYEPIVAAKRIGKSHIRLFRDGIRFLLIIFKIGTLYSPLKLFLPIAFAHFLLGFGYYLYTFTVDHRLSSITIFLWSASVTIFLIGLVSEQITQLMYKK</sequence>
<evidence type="ECO:0000313" key="4">
    <source>
        <dbReference type="Proteomes" id="UP000427716"/>
    </source>
</evidence>
<evidence type="ECO:0000259" key="2">
    <source>
        <dbReference type="Pfam" id="PF00535"/>
    </source>
</evidence>
<protein>
    <submittedName>
        <fullName evidence="3">Glycosyltransferase</fullName>
    </submittedName>
</protein>
<feature type="transmembrane region" description="Helical" evidence="1">
    <location>
        <begin position="261"/>
        <end position="282"/>
    </location>
</feature>
<dbReference type="Proteomes" id="UP000427716">
    <property type="component" value="Chromosome"/>
</dbReference>
<dbReference type="Gene3D" id="3.90.550.10">
    <property type="entry name" value="Spore Coat Polysaccharide Biosynthesis Protein SpsA, Chain A"/>
    <property type="match status" value="1"/>
</dbReference>
<dbReference type="GO" id="GO:0016740">
    <property type="term" value="F:transferase activity"/>
    <property type="evidence" value="ECO:0007669"/>
    <property type="project" value="UniProtKB-KW"/>
</dbReference>
<accession>A0A6I6D5J6</accession>
<dbReference type="PANTHER" id="PTHR48090">
    <property type="entry name" value="UNDECAPRENYL-PHOSPHATE 4-DEOXY-4-FORMAMIDO-L-ARABINOSE TRANSFERASE-RELATED"/>
    <property type="match status" value="1"/>
</dbReference>
<dbReference type="KEGG" id="ghl:GM160_10505"/>
<gene>
    <name evidence="3" type="ORF">GM160_10505</name>
</gene>
<dbReference type="InterPro" id="IPR029044">
    <property type="entry name" value="Nucleotide-diphossugar_trans"/>
</dbReference>
<name>A0A6I6D5J6_9GAMM</name>
<keyword evidence="1" id="KW-0472">Membrane</keyword>
<keyword evidence="4" id="KW-1185">Reference proteome</keyword>
<keyword evidence="1" id="KW-1133">Transmembrane helix</keyword>
<keyword evidence="1" id="KW-0812">Transmembrane</keyword>
<dbReference type="RefSeq" id="WP_156575007.1">
    <property type="nucleotide sequence ID" value="NZ_CP046415.1"/>
</dbReference>
<feature type="domain" description="Glycosyltransferase 2-like" evidence="2">
    <location>
        <begin position="15"/>
        <end position="168"/>
    </location>
</feature>
<dbReference type="PANTHER" id="PTHR48090:SF7">
    <property type="entry name" value="RFBJ PROTEIN"/>
    <property type="match status" value="1"/>
</dbReference>
<dbReference type="EMBL" id="CP046415">
    <property type="protein sequence ID" value="QGT79283.1"/>
    <property type="molecule type" value="Genomic_DNA"/>
</dbReference>
<organism evidence="3 4">
    <name type="scientific">Guyparkeria halophila</name>
    <dbReference type="NCBI Taxonomy" id="47960"/>
    <lineage>
        <taxon>Bacteria</taxon>
        <taxon>Pseudomonadati</taxon>
        <taxon>Pseudomonadota</taxon>
        <taxon>Gammaproteobacteria</taxon>
        <taxon>Chromatiales</taxon>
        <taxon>Thioalkalibacteraceae</taxon>
        <taxon>Guyparkeria</taxon>
    </lineage>
</organism>
<dbReference type="AlphaFoldDB" id="A0A6I6D5J6"/>
<reference evidence="3 4" key="1">
    <citation type="submission" date="2019-11" db="EMBL/GenBank/DDBJ databases">
        <authorList>
            <person name="Zhang J."/>
            <person name="Sun C."/>
        </authorList>
    </citation>
    <scope>NUCLEOTIDE SEQUENCE [LARGE SCALE GENOMIC DNA]</scope>
    <source>
        <strain evidence="4">sp2</strain>
    </source>
</reference>
<evidence type="ECO:0000313" key="3">
    <source>
        <dbReference type="EMBL" id="QGT79283.1"/>
    </source>
</evidence>
<dbReference type="InterPro" id="IPR050256">
    <property type="entry name" value="Glycosyltransferase_2"/>
</dbReference>
<proteinExistence type="predicted"/>